<evidence type="ECO:0000313" key="3">
    <source>
        <dbReference type="EMBL" id="SFC45660.1"/>
    </source>
</evidence>
<gene>
    <name evidence="3" type="ORF">SAMN05421773_103347</name>
</gene>
<reference evidence="3 4" key="1">
    <citation type="submission" date="2016-10" db="EMBL/GenBank/DDBJ databases">
        <authorList>
            <person name="de Groot N.N."/>
        </authorList>
    </citation>
    <scope>NUCLEOTIDE SEQUENCE [LARGE SCALE GENOMIC DNA]</scope>
    <source>
        <strain evidence="3 4">CGMCC 4.5739</strain>
    </source>
</reference>
<evidence type="ECO:0000259" key="2">
    <source>
        <dbReference type="Pfam" id="PF13628"/>
    </source>
</evidence>
<sequence>MRFAKRRSALSGTLASAHTVGTGLVIAALTFTMAALLLPVKLFESAALAGPNGVVINDDGEGVWNTQYGPLTPIDRDFVRKVRGAGLWEGPAGRQAVERATTDAVRIAGEHLIEGHTELDEMSIEVGRELGIDLPNQPNEQQQQALSTLEQAQIGIDFERKFANILRKAHGQVFGLIGQVRAQTTNSLVRDLATRANAVVLDHITVLEATGLVDYERLFDDFPSNPARAAAPLASRSTRRQGSTTA</sequence>
<protein>
    <submittedName>
        <fullName evidence="3">Predicted outer membrane protein</fullName>
    </submittedName>
</protein>
<organism evidence="3 4">
    <name type="scientific">Streptomyces aidingensis</name>
    <dbReference type="NCBI Taxonomy" id="910347"/>
    <lineage>
        <taxon>Bacteria</taxon>
        <taxon>Bacillati</taxon>
        <taxon>Actinomycetota</taxon>
        <taxon>Actinomycetes</taxon>
        <taxon>Kitasatosporales</taxon>
        <taxon>Streptomycetaceae</taxon>
        <taxon>Streptomyces</taxon>
    </lineage>
</organism>
<dbReference type="Proteomes" id="UP000199207">
    <property type="component" value="Unassembled WGS sequence"/>
</dbReference>
<name>A0A1I1JJM3_9ACTN</name>
<dbReference type="InterPro" id="IPR025419">
    <property type="entry name" value="DUF4142"/>
</dbReference>
<dbReference type="PANTHER" id="PTHR38593">
    <property type="entry name" value="BLR2558 PROTEIN"/>
    <property type="match status" value="1"/>
</dbReference>
<dbReference type="STRING" id="910347.SAMN05421773_103347"/>
<accession>A0A1I1JJM3</accession>
<dbReference type="AlphaFoldDB" id="A0A1I1JJM3"/>
<dbReference type="PANTHER" id="PTHR38593:SF1">
    <property type="entry name" value="BLR2558 PROTEIN"/>
    <property type="match status" value="1"/>
</dbReference>
<feature type="compositionally biased region" description="Low complexity" evidence="1">
    <location>
        <begin position="226"/>
        <end position="236"/>
    </location>
</feature>
<feature type="region of interest" description="Disordered" evidence="1">
    <location>
        <begin position="226"/>
        <end position="246"/>
    </location>
</feature>
<proteinExistence type="predicted"/>
<feature type="domain" description="DUF4142" evidence="2">
    <location>
        <begin position="75"/>
        <end position="206"/>
    </location>
</feature>
<keyword evidence="4" id="KW-1185">Reference proteome</keyword>
<evidence type="ECO:0000313" key="4">
    <source>
        <dbReference type="Proteomes" id="UP000199207"/>
    </source>
</evidence>
<dbReference type="Pfam" id="PF13628">
    <property type="entry name" value="DUF4142"/>
    <property type="match status" value="1"/>
</dbReference>
<dbReference type="EMBL" id="FOLM01000003">
    <property type="protein sequence ID" value="SFC45660.1"/>
    <property type="molecule type" value="Genomic_DNA"/>
</dbReference>
<evidence type="ECO:0000256" key="1">
    <source>
        <dbReference type="SAM" id="MobiDB-lite"/>
    </source>
</evidence>